<dbReference type="Gene3D" id="2.160.10.10">
    <property type="entry name" value="Hexapeptide repeat proteins"/>
    <property type="match status" value="1"/>
</dbReference>
<comment type="caution">
    <text evidence="1">The sequence shown here is derived from an EMBL/GenBank/DDBJ whole genome shotgun (WGS) entry which is preliminary data.</text>
</comment>
<dbReference type="InterPro" id="IPR050484">
    <property type="entry name" value="Transf_Hexapept/Carb_Anhydrase"/>
</dbReference>
<dbReference type="Proteomes" id="UP000523161">
    <property type="component" value="Unassembled WGS sequence"/>
</dbReference>
<organism evidence="1 2">
    <name type="scientific">Rheinheimera lutimaris</name>
    <dbReference type="NCBI Taxonomy" id="2740584"/>
    <lineage>
        <taxon>Bacteria</taxon>
        <taxon>Pseudomonadati</taxon>
        <taxon>Pseudomonadota</taxon>
        <taxon>Gammaproteobacteria</taxon>
        <taxon>Chromatiales</taxon>
        <taxon>Chromatiaceae</taxon>
        <taxon>Rheinheimera</taxon>
    </lineage>
</organism>
<dbReference type="InterPro" id="IPR047324">
    <property type="entry name" value="LbH_gamma_CA-like"/>
</dbReference>
<dbReference type="EMBL" id="JABSOD010000028">
    <property type="protein sequence ID" value="NRQ44367.1"/>
    <property type="molecule type" value="Genomic_DNA"/>
</dbReference>
<name>A0A7Y5ATP2_9GAMM</name>
<dbReference type="AlphaFoldDB" id="A0A7Y5ATP2"/>
<dbReference type="CDD" id="cd04645">
    <property type="entry name" value="LbH_gamma_CA_like"/>
    <property type="match status" value="1"/>
</dbReference>
<dbReference type="InterPro" id="IPR011004">
    <property type="entry name" value="Trimer_LpxA-like_sf"/>
</dbReference>
<accession>A0A7Y5ATP2</accession>
<proteinExistence type="predicted"/>
<dbReference type="SUPFAM" id="SSF51161">
    <property type="entry name" value="Trimeric LpxA-like enzymes"/>
    <property type="match status" value="1"/>
</dbReference>
<dbReference type="RefSeq" id="WP_173502594.1">
    <property type="nucleotide sequence ID" value="NZ_JABSOD010000028.1"/>
</dbReference>
<dbReference type="PANTHER" id="PTHR13061">
    <property type="entry name" value="DYNACTIN SUBUNIT P25"/>
    <property type="match status" value="1"/>
</dbReference>
<evidence type="ECO:0000313" key="1">
    <source>
        <dbReference type="EMBL" id="NRQ44367.1"/>
    </source>
</evidence>
<evidence type="ECO:0000313" key="2">
    <source>
        <dbReference type="Proteomes" id="UP000523161"/>
    </source>
</evidence>
<dbReference type="PANTHER" id="PTHR13061:SF56">
    <property type="entry name" value="PROTEIN YRDA"/>
    <property type="match status" value="1"/>
</dbReference>
<reference evidence="1 2" key="1">
    <citation type="submission" date="2020-06" db="EMBL/GenBank/DDBJ databases">
        <title>Rheinheimera sp. nov., a marine bacterium isolated from coastal.</title>
        <authorList>
            <person name="Yu Q."/>
            <person name="Qi Y."/>
            <person name="Pu J."/>
        </authorList>
    </citation>
    <scope>NUCLEOTIDE SEQUENCE [LARGE SCALE GENOMIC DNA]</scope>
    <source>
        <strain evidence="1 2">YQF-2</strain>
    </source>
</reference>
<keyword evidence="2" id="KW-1185">Reference proteome</keyword>
<protein>
    <submittedName>
        <fullName evidence="1">Gamma carbonic anhydrase family protein</fullName>
    </submittedName>
</protein>
<sequence>MTIRAYKGITPKLAPGVYVDESSVLVGDIELAEDVSIWPLVAARGDVNFIRIGARTNIQDGSVLHLSRRSSNKPDGSPLIIGEDVTVGHKVMLHGCTLGNRILVGMGAIVMDDVIVEDEVIIGAGSLVPPGKRLQSGYLYVGSPVKQARPLNDAEKAFLAESAANYVILKNEYLAEA</sequence>
<gene>
    <name evidence="1" type="ORF">HRH59_17660</name>
</gene>